<organism evidence="1 2">
    <name type="scientific">Botrytis fragariae</name>
    <dbReference type="NCBI Taxonomy" id="1964551"/>
    <lineage>
        <taxon>Eukaryota</taxon>
        <taxon>Fungi</taxon>
        <taxon>Dikarya</taxon>
        <taxon>Ascomycota</taxon>
        <taxon>Pezizomycotina</taxon>
        <taxon>Leotiomycetes</taxon>
        <taxon>Helotiales</taxon>
        <taxon>Sclerotiniaceae</taxon>
        <taxon>Botrytis</taxon>
    </lineage>
</organism>
<reference evidence="1 2" key="1">
    <citation type="journal article" date="2020" name="Phytopathology">
        <title>A high-quality genome resource of Botrytis fragariae, a new and rapidly spreading fungal pathogen causing strawberry gray mold in the U.S.A.</title>
        <authorList>
            <person name="Wu Y."/>
            <person name="Saski C.A."/>
            <person name="Schnabel G."/>
            <person name="Xiao S."/>
            <person name="Hu M."/>
        </authorList>
    </citation>
    <scope>NUCLEOTIDE SEQUENCE [LARGE SCALE GENOMIC DNA]</scope>
    <source>
        <strain evidence="1 2">BVB16</strain>
    </source>
</reference>
<sequence>MHPYPTNKARLQRVINWAQDGLKQKEKEEKFVGDIVPQIRKLTLEFLISIKNAHGLRISNLTHKEHSAANVVKEEQTMVVQPYI</sequence>
<comment type="caution">
    <text evidence="1">The sequence shown here is derived from an EMBL/GenBank/DDBJ whole genome shotgun (WGS) entry which is preliminary data.</text>
</comment>
<dbReference type="Proteomes" id="UP000531561">
    <property type="component" value="Unassembled WGS sequence"/>
</dbReference>
<keyword evidence="2" id="KW-1185">Reference proteome</keyword>
<name>A0A8H6AUU5_9HELO</name>
<gene>
    <name evidence="1" type="ORF">Bfra_004081</name>
</gene>
<proteinExistence type="predicted"/>
<evidence type="ECO:0000313" key="1">
    <source>
        <dbReference type="EMBL" id="KAF5874074.1"/>
    </source>
</evidence>
<dbReference type="GeneID" id="59258178"/>
<dbReference type="AlphaFoldDB" id="A0A8H6AUU5"/>
<dbReference type="EMBL" id="JABFCT010000007">
    <property type="protein sequence ID" value="KAF5874074.1"/>
    <property type="molecule type" value="Genomic_DNA"/>
</dbReference>
<evidence type="ECO:0000313" key="2">
    <source>
        <dbReference type="Proteomes" id="UP000531561"/>
    </source>
</evidence>
<accession>A0A8H6AUU5</accession>
<dbReference type="RefSeq" id="XP_037193020.1">
    <property type="nucleotide sequence ID" value="XM_037334486.1"/>
</dbReference>
<protein>
    <submittedName>
        <fullName evidence="1">Uncharacterized protein</fullName>
    </submittedName>
</protein>